<evidence type="ECO:0000313" key="1">
    <source>
        <dbReference type="EMBL" id="QBZ81090.1"/>
    </source>
</evidence>
<evidence type="ECO:0000313" key="2">
    <source>
        <dbReference type="Proteomes" id="UP001237152"/>
    </source>
</evidence>
<proteinExistence type="predicted"/>
<sequence>MSRATVSRRAACVFTVAAVLAVCALMAAHQTLAVEFGGSPIISYGQRFKIFSVNVDRFCRTDCALKDCAVFCDVHVANMTQATYFVLGGSCGRVVPSNLTLASLYAFNSDSCASRLGSIENPNGFRCDCPQCGPTAERFNVLNDLPPSDGWLRGNDTIIHMREALSTSADNWCTALAPPGGLWCGLPAAYGGFKFVIDE</sequence>
<dbReference type="EMBL" id="MK174290">
    <property type="protein sequence ID" value="QBZ81090.1"/>
    <property type="molecule type" value="Genomic_DNA"/>
</dbReference>
<dbReference type="Proteomes" id="UP001237152">
    <property type="component" value="Segment"/>
</dbReference>
<reference evidence="1" key="1">
    <citation type="journal article" date="2019" name="Front. Microbiol.">
        <title>Pandoravirus Celtis Illustrates the Microevolution Processes at Work in the Giant Pandoraviridae Genomes.</title>
        <authorList>
            <person name="Legendre M."/>
            <person name="Alempic J.M."/>
            <person name="Philippe N."/>
            <person name="Lartigue A."/>
            <person name="Jeudy S."/>
            <person name="Poirot O."/>
            <person name="Ta N.T."/>
            <person name="Nin S."/>
            <person name="Coute Y."/>
            <person name="Abergel C."/>
            <person name="Claverie J.M."/>
        </authorList>
    </citation>
    <scope>NUCLEOTIDE SEQUENCE</scope>
</reference>
<accession>A0A4D6EGZ8</accession>
<protein>
    <submittedName>
        <fullName evidence="1">Uncharacterized protein</fullName>
    </submittedName>
</protein>
<organism evidence="1 2">
    <name type="scientific">Pandoravirus celtis</name>
    <dbReference type="NCBI Taxonomy" id="2568002"/>
    <lineage>
        <taxon>Viruses</taxon>
        <taxon>Pandoravirus</taxon>
    </lineage>
</organism>
<gene>
    <name evidence="1" type="ORF">pclt_cds_496</name>
</gene>
<name>A0A4D6EGZ8_9VIRU</name>